<protein>
    <submittedName>
        <fullName evidence="1">Uncharacterized protein</fullName>
    </submittedName>
</protein>
<organism evidence="1 2">
    <name type="scientific">Manihot esculenta</name>
    <name type="common">Cassava</name>
    <name type="synonym">Jatropha manihot</name>
    <dbReference type="NCBI Taxonomy" id="3983"/>
    <lineage>
        <taxon>Eukaryota</taxon>
        <taxon>Viridiplantae</taxon>
        <taxon>Streptophyta</taxon>
        <taxon>Embryophyta</taxon>
        <taxon>Tracheophyta</taxon>
        <taxon>Spermatophyta</taxon>
        <taxon>Magnoliopsida</taxon>
        <taxon>eudicotyledons</taxon>
        <taxon>Gunneridae</taxon>
        <taxon>Pentapetalae</taxon>
        <taxon>rosids</taxon>
        <taxon>fabids</taxon>
        <taxon>Malpighiales</taxon>
        <taxon>Euphorbiaceae</taxon>
        <taxon>Crotonoideae</taxon>
        <taxon>Manihoteae</taxon>
        <taxon>Manihot</taxon>
    </lineage>
</organism>
<evidence type="ECO:0000313" key="2">
    <source>
        <dbReference type="Proteomes" id="UP000091857"/>
    </source>
</evidence>
<proteinExistence type="predicted"/>
<comment type="caution">
    <text evidence="1">The sequence shown here is derived from an EMBL/GenBank/DDBJ whole genome shotgun (WGS) entry which is preliminary data.</text>
</comment>
<dbReference type="EMBL" id="CM004394">
    <property type="protein sequence ID" value="KAG8648503.1"/>
    <property type="molecule type" value="Genomic_DNA"/>
</dbReference>
<reference evidence="2" key="1">
    <citation type="journal article" date="2016" name="Nat. Biotechnol.">
        <title>Sequencing wild and cultivated cassava and related species reveals extensive interspecific hybridization and genetic diversity.</title>
        <authorList>
            <person name="Bredeson J.V."/>
            <person name="Lyons J.B."/>
            <person name="Prochnik S.E."/>
            <person name="Wu G.A."/>
            <person name="Ha C.M."/>
            <person name="Edsinger-Gonzales E."/>
            <person name="Grimwood J."/>
            <person name="Schmutz J."/>
            <person name="Rabbi I.Y."/>
            <person name="Egesi C."/>
            <person name="Nauluvula P."/>
            <person name="Lebot V."/>
            <person name="Ndunguru J."/>
            <person name="Mkamilo G."/>
            <person name="Bart R.S."/>
            <person name="Setter T.L."/>
            <person name="Gleadow R.M."/>
            <person name="Kulakow P."/>
            <person name="Ferguson M.E."/>
            <person name="Rounsley S."/>
            <person name="Rokhsar D.S."/>
        </authorList>
    </citation>
    <scope>NUCLEOTIDE SEQUENCE [LARGE SCALE GENOMIC DNA]</scope>
    <source>
        <strain evidence="2">cv. AM560-2</strain>
    </source>
</reference>
<evidence type="ECO:0000313" key="1">
    <source>
        <dbReference type="EMBL" id="KAG8648503.1"/>
    </source>
</evidence>
<dbReference type="Proteomes" id="UP000091857">
    <property type="component" value="Chromosome 8"/>
</dbReference>
<keyword evidence="2" id="KW-1185">Reference proteome</keyword>
<gene>
    <name evidence="1" type="ORF">MANES_08G004111v8</name>
</gene>
<accession>A0ACB7H9J5</accession>
<name>A0ACB7H9J5_MANES</name>
<sequence>MSPTSLSFRNMLQDSFLLILHVFFAVIIILVLKKLVAKKEIGEITSCSASDDLRRLTCAVGTNIFSHCL</sequence>